<dbReference type="InterPro" id="IPR002769">
    <property type="entry name" value="eIF6"/>
</dbReference>
<dbReference type="Gene3D" id="3.75.10.10">
    <property type="entry name" value="L-arginine/glycine Amidinotransferase, Chain A"/>
    <property type="match status" value="1"/>
</dbReference>
<evidence type="ECO:0000313" key="3">
    <source>
        <dbReference type="EMBL" id="GAH41788.1"/>
    </source>
</evidence>
<sequence length="129" mass="14116">ILKSLDNAFGNLILCNDKGAIISSFLKDYKKQIEDTLNVETIVYEFVNNYLPGSISLTNNHGCLVHPLATDEEIEIISTILKVDETDVSTINRGIPYLSSGAIVNDQSGIFGMPSTGPELMRLTSILKL</sequence>
<dbReference type="GO" id="GO:0003743">
    <property type="term" value="F:translation initiation factor activity"/>
    <property type="evidence" value="ECO:0007669"/>
    <property type="project" value="UniProtKB-KW"/>
</dbReference>
<keyword evidence="2" id="KW-0648">Protein biosynthesis</keyword>
<dbReference type="SMART" id="SM00654">
    <property type="entry name" value="eIF6"/>
    <property type="match status" value="1"/>
</dbReference>
<dbReference type="GO" id="GO:0043022">
    <property type="term" value="F:ribosome binding"/>
    <property type="evidence" value="ECO:0007669"/>
    <property type="project" value="InterPro"/>
</dbReference>
<evidence type="ECO:0000256" key="1">
    <source>
        <dbReference type="ARBA" id="ARBA00022540"/>
    </source>
</evidence>
<comment type="caution">
    <text evidence="3">The sequence shown here is derived from an EMBL/GenBank/DDBJ whole genome shotgun (WGS) entry which is preliminary data.</text>
</comment>
<dbReference type="AlphaFoldDB" id="X1H8Y8"/>
<keyword evidence="1" id="KW-0396">Initiation factor</keyword>
<reference evidence="3" key="1">
    <citation type="journal article" date="2014" name="Front. Microbiol.">
        <title>High frequency of phylogenetically diverse reductive dehalogenase-homologous genes in deep subseafloor sedimentary metagenomes.</title>
        <authorList>
            <person name="Kawai M."/>
            <person name="Futagami T."/>
            <person name="Toyoda A."/>
            <person name="Takaki Y."/>
            <person name="Nishi S."/>
            <person name="Hori S."/>
            <person name="Arai W."/>
            <person name="Tsubouchi T."/>
            <person name="Morono Y."/>
            <person name="Uchiyama I."/>
            <person name="Ito T."/>
            <person name="Fujiyama A."/>
            <person name="Inagaki F."/>
            <person name="Takami H."/>
        </authorList>
    </citation>
    <scope>NUCLEOTIDE SEQUENCE</scope>
    <source>
        <strain evidence="3">Expedition CK06-06</strain>
    </source>
</reference>
<evidence type="ECO:0000256" key="2">
    <source>
        <dbReference type="ARBA" id="ARBA00022917"/>
    </source>
</evidence>
<dbReference type="PANTHER" id="PTHR10784">
    <property type="entry name" value="TRANSLATION INITIATION FACTOR 6"/>
    <property type="match status" value="1"/>
</dbReference>
<name>X1H8Y8_9ZZZZ</name>
<accession>X1H8Y8</accession>
<organism evidence="3">
    <name type="scientific">marine sediment metagenome</name>
    <dbReference type="NCBI Taxonomy" id="412755"/>
    <lineage>
        <taxon>unclassified sequences</taxon>
        <taxon>metagenomes</taxon>
        <taxon>ecological metagenomes</taxon>
    </lineage>
</organism>
<gene>
    <name evidence="3" type="ORF">S03H2_21020</name>
</gene>
<proteinExistence type="predicted"/>
<protein>
    <recommendedName>
        <fullName evidence="4">Translation initiation factor IF-6</fullName>
    </recommendedName>
</protein>
<dbReference type="SUPFAM" id="SSF55909">
    <property type="entry name" value="Pentein"/>
    <property type="match status" value="1"/>
</dbReference>
<evidence type="ECO:0008006" key="4">
    <source>
        <dbReference type="Google" id="ProtNLM"/>
    </source>
</evidence>
<dbReference type="EMBL" id="BARU01011147">
    <property type="protein sequence ID" value="GAH41788.1"/>
    <property type="molecule type" value="Genomic_DNA"/>
</dbReference>
<feature type="non-terminal residue" evidence="3">
    <location>
        <position position="1"/>
    </location>
</feature>
<dbReference type="Pfam" id="PF01912">
    <property type="entry name" value="eIF-6"/>
    <property type="match status" value="1"/>
</dbReference>
<dbReference type="GO" id="GO:0042256">
    <property type="term" value="P:cytosolic ribosome assembly"/>
    <property type="evidence" value="ECO:0007669"/>
    <property type="project" value="InterPro"/>
</dbReference>